<sequence length="94" mass="10478">MIIMVCHRGGPSQRVEHPVYDWDARTVTGADPDASGAVVSFDLAAVLHEHLVRDGSGERSLSCRLVRSDARKQRRHAASANRAARRQHLQREQP</sequence>
<evidence type="ECO:0000313" key="3">
    <source>
        <dbReference type="Proteomes" id="UP000321805"/>
    </source>
</evidence>
<gene>
    <name evidence="2" type="ORF">FSW04_17935</name>
</gene>
<evidence type="ECO:0000313" key="2">
    <source>
        <dbReference type="EMBL" id="QEC49273.1"/>
    </source>
</evidence>
<dbReference type="Proteomes" id="UP000321805">
    <property type="component" value="Chromosome"/>
</dbReference>
<feature type="region of interest" description="Disordered" evidence="1">
    <location>
        <begin position="68"/>
        <end position="94"/>
    </location>
</feature>
<evidence type="ECO:0000256" key="1">
    <source>
        <dbReference type="SAM" id="MobiDB-lite"/>
    </source>
</evidence>
<accession>A0A5B8U844</accession>
<protein>
    <submittedName>
        <fullName evidence="2">Uncharacterized protein</fullName>
    </submittedName>
</protein>
<organism evidence="2 3">
    <name type="scientific">Baekduia soli</name>
    <dbReference type="NCBI Taxonomy" id="496014"/>
    <lineage>
        <taxon>Bacteria</taxon>
        <taxon>Bacillati</taxon>
        <taxon>Actinomycetota</taxon>
        <taxon>Thermoleophilia</taxon>
        <taxon>Solirubrobacterales</taxon>
        <taxon>Baekduiaceae</taxon>
        <taxon>Baekduia</taxon>
    </lineage>
</organism>
<dbReference type="EMBL" id="CP042430">
    <property type="protein sequence ID" value="QEC49273.1"/>
    <property type="molecule type" value="Genomic_DNA"/>
</dbReference>
<name>A0A5B8U844_9ACTN</name>
<dbReference type="AlphaFoldDB" id="A0A5B8U844"/>
<proteinExistence type="predicted"/>
<reference evidence="2 3" key="1">
    <citation type="journal article" date="2018" name="J. Microbiol.">
        <title>Baekduia soli gen. nov., sp. nov., a novel bacterium isolated from the soil of Baekdu Mountain and proposal of a novel family name, Baekduiaceae fam. nov.</title>
        <authorList>
            <person name="An D.S."/>
            <person name="Siddiqi M.Z."/>
            <person name="Kim K.H."/>
            <person name="Yu H.S."/>
            <person name="Im W.T."/>
        </authorList>
    </citation>
    <scope>NUCLEOTIDE SEQUENCE [LARGE SCALE GENOMIC DNA]</scope>
    <source>
        <strain evidence="2 3">BR7-21</strain>
    </source>
</reference>
<keyword evidence="3" id="KW-1185">Reference proteome</keyword>
<feature type="compositionally biased region" description="Basic residues" evidence="1">
    <location>
        <begin position="72"/>
        <end position="88"/>
    </location>
</feature>
<dbReference type="KEGG" id="bsol:FSW04_17935"/>